<dbReference type="PROSITE" id="PS00639">
    <property type="entry name" value="THIOL_PROTEASE_HIS"/>
    <property type="match status" value="1"/>
</dbReference>
<dbReference type="CDD" id="cd02619">
    <property type="entry name" value="Peptidase_C1"/>
    <property type="match status" value="1"/>
</dbReference>
<dbReference type="GO" id="GO:0006508">
    <property type="term" value="P:proteolysis"/>
    <property type="evidence" value="ECO:0007669"/>
    <property type="project" value="InterPro"/>
</dbReference>
<dbReference type="InterPro" id="IPR025660">
    <property type="entry name" value="Pept_his_AS"/>
</dbReference>
<evidence type="ECO:0000259" key="2">
    <source>
        <dbReference type="SMART" id="SM00645"/>
    </source>
</evidence>
<evidence type="ECO:0000313" key="3">
    <source>
        <dbReference type="EMBL" id="MBW4544101.1"/>
    </source>
</evidence>
<reference evidence="3" key="2">
    <citation type="journal article" date="2022" name="Microbiol. Resour. Announc.">
        <title>Metagenome Sequencing to Explore Phylogenomics of Terrestrial Cyanobacteria.</title>
        <authorList>
            <person name="Ward R.D."/>
            <person name="Stajich J.E."/>
            <person name="Johansen J.R."/>
            <person name="Huntemann M."/>
            <person name="Clum A."/>
            <person name="Foster B."/>
            <person name="Foster B."/>
            <person name="Roux S."/>
            <person name="Palaniappan K."/>
            <person name="Varghese N."/>
            <person name="Mukherjee S."/>
            <person name="Reddy T.B.K."/>
            <person name="Daum C."/>
            <person name="Copeland A."/>
            <person name="Chen I.A."/>
            <person name="Ivanova N.N."/>
            <person name="Kyrpides N.C."/>
            <person name="Shapiro N."/>
            <person name="Eloe-Fadrosh E.A."/>
            <person name="Pietrasiak N."/>
        </authorList>
    </citation>
    <scope>NUCLEOTIDE SEQUENCE</scope>
    <source>
        <strain evidence="3">CPER-KK1</strain>
    </source>
</reference>
<evidence type="ECO:0000313" key="4">
    <source>
        <dbReference type="Proteomes" id="UP000753908"/>
    </source>
</evidence>
<name>A0A951PI15_9CYAN</name>
<feature type="domain" description="Peptidase C1A papain C-terminal" evidence="2">
    <location>
        <begin position="32"/>
        <end position="238"/>
    </location>
</feature>
<evidence type="ECO:0000256" key="1">
    <source>
        <dbReference type="ARBA" id="ARBA00008455"/>
    </source>
</evidence>
<dbReference type="SMART" id="SM00645">
    <property type="entry name" value="Pept_C1"/>
    <property type="match status" value="1"/>
</dbReference>
<comment type="caution">
    <text evidence="3">The sequence shown here is derived from an EMBL/GenBank/DDBJ whole genome shotgun (WGS) entry which is preliminary data.</text>
</comment>
<accession>A0A951PI15</accession>
<organism evidence="3 4">
    <name type="scientific">Symplocastrum torsivum CPER-KK1</name>
    <dbReference type="NCBI Taxonomy" id="450513"/>
    <lineage>
        <taxon>Bacteria</taxon>
        <taxon>Bacillati</taxon>
        <taxon>Cyanobacteriota</taxon>
        <taxon>Cyanophyceae</taxon>
        <taxon>Oscillatoriophycideae</taxon>
        <taxon>Oscillatoriales</taxon>
        <taxon>Microcoleaceae</taxon>
        <taxon>Symplocastrum</taxon>
    </lineage>
</organism>
<dbReference type="InterPro" id="IPR000668">
    <property type="entry name" value="Peptidase_C1A_C"/>
</dbReference>
<dbReference type="InterPro" id="IPR038765">
    <property type="entry name" value="Papain-like_cys_pep_sf"/>
</dbReference>
<protein>
    <submittedName>
        <fullName evidence="3">C1 family peptidase</fullName>
    </submittedName>
</protein>
<dbReference type="SUPFAM" id="SSF54001">
    <property type="entry name" value="Cysteine proteinases"/>
    <property type="match status" value="1"/>
</dbReference>
<dbReference type="AlphaFoldDB" id="A0A951PI15"/>
<reference evidence="3" key="1">
    <citation type="submission" date="2021-05" db="EMBL/GenBank/DDBJ databases">
        <authorList>
            <person name="Pietrasiak N."/>
            <person name="Ward R."/>
            <person name="Stajich J.E."/>
            <person name="Kurbessoian T."/>
        </authorList>
    </citation>
    <scope>NUCLEOTIDE SEQUENCE</scope>
    <source>
        <strain evidence="3">CPER-KK1</strain>
    </source>
</reference>
<dbReference type="GO" id="GO:0008234">
    <property type="term" value="F:cysteine-type peptidase activity"/>
    <property type="evidence" value="ECO:0007669"/>
    <property type="project" value="InterPro"/>
</dbReference>
<dbReference type="EMBL" id="JAHHIF010000006">
    <property type="protein sequence ID" value="MBW4544101.1"/>
    <property type="molecule type" value="Genomic_DNA"/>
</dbReference>
<dbReference type="Proteomes" id="UP000753908">
    <property type="component" value="Unassembled WGS sequence"/>
</dbReference>
<proteinExistence type="inferred from homology"/>
<dbReference type="PANTHER" id="PTHR12411">
    <property type="entry name" value="CYSTEINE PROTEASE FAMILY C1-RELATED"/>
    <property type="match status" value="1"/>
</dbReference>
<dbReference type="InterPro" id="IPR013128">
    <property type="entry name" value="Peptidase_C1A"/>
</dbReference>
<dbReference type="Pfam" id="PF00112">
    <property type="entry name" value="Peptidase_C1"/>
    <property type="match status" value="1"/>
</dbReference>
<gene>
    <name evidence="3" type="ORF">KME25_06620</name>
</gene>
<sequence length="253" mass="28534">MNTRTQGYGWIPDTPDPRDIKYSAPQAVVFYLPPKVDLRAQLPPVYAQGSIGSCTAQSICAAFHFCQMKQKLYNFAPSRLFTYYTTRDIEGTVYEDSGAMLRDTIKSINKFGACPESIWSYDIAKFTLKPTVTCYDTASRHKALSYRQVSQNLDQMKGCLAEGYPFSFGMTVYESFEEKTVAQNGVVQMPLPGEKEVGGHAVLVVGYDNATQRFLVRNSWGTEWGIKGHFTLPYSYILNPDLATDFWTIRLVN</sequence>
<comment type="similarity">
    <text evidence="1">Belongs to the peptidase C1 family.</text>
</comment>
<dbReference type="Gene3D" id="3.90.70.10">
    <property type="entry name" value="Cysteine proteinases"/>
    <property type="match status" value="1"/>
</dbReference>